<evidence type="ECO:0000313" key="1">
    <source>
        <dbReference type="EMBL" id="KAJ2973545.1"/>
    </source>
</evidence>
<accession>A0ACC1N2P5</accession>
<proteinExistence type="predicted"/>
<dbReference type="EMBL" id="JANJQO010000958">
    <property type="protein sequence ID" value="KAJ2973545.1"/>
    <property type="molecule type" value="Genomic_DNA"/>
</dbReference>
<comment type="caution">
    <text evidence="1">The sequence shown here is derived from an EMBL/GenBank/DDBJ whole genome shotgun (WGS) entry which is preliminary data.</text>
</comment>
<keyword evidence="2" id="KW-1185">Reference proteome</keyword>
<sequence length="84" mass="9139">MKFSAVIIGFAAVASATYNSCERSSDCAWDECCVLKSDGFKTCQRLAALHQQCSLGGLTPTNVYALWCPCHNENVCRDGVCLQK</sequence>
<name>A0ACC1N2P5_9HYPO</name>
<gene>
    <name evidence="1" type="ORF">NQ176_g6548</name>
</gene>
<evidence type="ECO:0000313" key="2">
    <source>
        <dbReference type="Proteomes" id="UP001143910"/>
    </source>
</evidence>
<reference evidence="1" key="1">
    <citation type="submission" date="2022-08" db="EMBL/GenBank/DDBJ databases">
        <title>Genome Sequence of Lecanicillium fungicola.</title>
        <authorList>
            <person name="Buettner E."/>
        </authorList>
    </citation>
    <scope>NUCLEOTIDE SEQUENCE</scope>
    <source>
        <strain evidence="1">Babe33</strain>
    </source>
</reference>
<dbReference type="Proteomes" id="UP001143910">
    <property type="component" value="Unassembled WGS sequence"/>
</dbReference>
<organism evidence="1 2">
    <name type="scientific">Zarea fungicola</name>
    <dbReference type="NCBI Taxonomy" id="93591"/>
    <lineage>
        <taxon>Eukaryota</taxon>
        <taxon>Fungi</taxon>
        <taxon>Dikarya</taxon>
        <taxon>Ascomycota</taxon>
        <taxon>Pezizomycotina</taxon>
        <taxon>Sordariomycetes</taxon>
        <taxon>Hypocreomycetidae</taxon>
        <taxon>Hypocreales</taxon>
        <taxon>Cordycipitaceae</taxon>
        <taxon>Zarea</taxon>
    </lineage>
</organism>
<protein>
    <submittedName>
        <fullName evidence="1">Uncharacterized protein</fullName>
    </submittedName>
</protein>